<reference evidence="2" key="1">
    <citation type="submission" date="2018-07" db="EMBL/GenBank/DDBJ databases">
        <authorList>
            <person name="Kim H."/>
        </authorList>
    </citation>
    <scope>NUCLEOTIDE SEQUENCE [LARGE SCALE GENOMIC DNA]</scope>
    <source>
        <strain evidence="2">F02</strain>
    </source>
</reference>
<gene>
    <name evidence="1" type="ORF">DTO96_102397</name>
</gene>
<dbReference type="Pfam" id="PF04985">
    <property type="entry name" value="Phage_tube"/>
    <property type="match status" value="1"/>
</dbReference>
<dbReference type="AlphaFoldDB" id="A0A345DE54"/>
<evidence type="ECO:0000313" key="2">
    <source>
        <dbReference type="Proteomes" id="UP000252182"/>
    </source>
</evidence>
<dbReference type="RefSeq" id="WP_114563695.1">
    <property type="nucleotide sequence ID" value="NZ_CP031124.1"/>
</dbReference>
<protein>
    <recommendedName>
        <fullName evidence="3">Phage tail tube protein FII</fullName>
    </recommendedName>
</protein>
<dbReference type="EMBL" id="CP031124">
    <property type="protein sequence ID" value="AXF86642.1"/>
    <property type="molecule type" value="Genomic_DNA"/>
</dbReference>
<dbReference type="OrthoDB" id="3078668at2"/>
<dbReference type="Proteomes" id="UP000252182">
    <property type="component" value="Chromosome"/>
</dbReference>
<name>A0A345DE54_9BURK</name>
<keyword evidence="2" id="KW-1185">Reference proteome</keyword>
<dbReference type="InterPro" id="IPR006498">
    <property type="entry name" value="Tail_tube"/>
</dbReference>
<dbReference type="NCBIfam" id="TIGR01611">
    <property type="entry name" value="tail_tube"/>
    <property type="match status" value="1"/>
</dbReference>
<evidence type="ECO:0000313" key="1">
    <source>
        <dbReference type="EMBL" id="AXF86642.1"/>
    </source>
</evidence>
<organism evidence="1 2">
    <name type="scientific">Ephemeroptericola cinctiostellae</name>
    <dbReference type="NCBI Taxonomy" id="2268024"/>
    <lineage>
        <taxon>Bacteria</taxon>
        <taxon>Pseudomonadati</taxon>
        <taxon>Pseudomonadota</taxon>
        <taxon>Betaproteobacteria</taxon>
        <taxon>Burkholderiales</taxon>
        <taxon>Burkholderiaceae</taxon>
        <taxon>Ephemeroptericola</taxon>
    </lineage>
</organism>
<proteinExistence type="predicted"/>
<accession>A0A345DE54</accession>
<evidence type="ECO:0008006" key="3">
    <source>
        <dbReference type="Google" id="ProtNLM"/>
    </source>
</evidence>
<dbReference type="KEGG" id="hyf:DTO96_102397"/>
<sequence length="170" mass="19020">MSRNILTGFSVFVEGRGHAGDISKIDLPDFALKVEEFSAGGFTGSIEVLMGRLEKAMEIEMTYNTYTPDIMKQVGHKPSVSFAYKIKGMYVKQDGTAAKREITVRAFAKNVKEEPWEPNKKVSMTTKLSVLYYRDEWDGQVLYEVDPEAAILIVDGVDYGSTFRDVLGLS</sequence>